<sequence>MQCAAYIRTTNKNLADENLKFMIEDVRQGKFDIIVATDPSRLYRNTELLMELENLYKQNKIHIVTVDNQINTIHSDDDKVLRNFSSLNNVLQQKNRGVPAVYIRTNKPLEENRYLQYLIPLLEYKKNRRFIEKLHSSKRIFIKVK</sequence>
<evidence type="ECO:0000313" key="2">
    <source>
        <dbReference type="EMBL" id="MDQ0163527.1"/>
    </source>
</evidence>
<dbReference type="Gene3D" id="3.40.50.1390">
    <property type="entry name" value="Resolvase, N-terminal catalytic domain"/>
    <property type="match status" value="1"/>
</dbReference>
<name>A0ABT9VRB8_9BACI</name>
<dbReference type="InterPro" id="IPR006119">
    <property type="entry name" value="Resolv_N"/>
</dbReference>
<protein>
    <recommendedName>
        <fullName evidence="1">Resolvase/invertase-type recombinase catalytic domain-containing protein</fullName>
    </recommendedName>
</protein>
<evidence type="ECO:0000313" key="3">
    <source>
        <dbReference type="Proteomes" id="UP001225646"/>
    </source>
</evidence>
<dbReference type="Pfam" id="PF00239">
    <property type="entry name" value="Resolvase"/>
    <property type="match status" value="1"/>
</dbReference>
<gene>
    <name evidence="2" type="ORF">J2S06_002633</name>
</gene>
<accession>A0ABT9VRB8</accession>
<evidence type="ECO:0000259" key="1">
    <source>
        <dbReference type="Pfam" id="PF00239"/>
    </source>
</evidence>
<proteinExistence type="predicted"/>
<dbReference type="RefSeq" id="WP_419152581.1">
    <property type="nucleotide sequence ID" value="NZ_JAUSTR010000017.1"/>
</dbReference>
<dbReference type="EMBL" id="JAUSTR010000017">
    <property type="protein sequence ID" value="MDQ0163527.1"/>
    <property type="molecule type" value="Genomic_DNA"/>
</dbReference>
<dbReference type="InterPro" id="IPR036162">
    <property type="entry name" value="Resolvase-like_N_sf"/>
</dbReference>
<comment type="caution">
    <text evidence="2">The sequence shown here is derived from an EMBL/GenBank/DDBJ whole genome shotgun (WGS) entry which is preliminary data.</text>
</comment>
<dbReference type="SUPFAM" id="SSF53041">
    <property type="entry name" value="Resolvase-like"/>
    <property type="match status" value="1"/>
</dbReference>
<reference evidence="2 3" key="1">
    <citation type="submission" date="2023-07" db="EMBL/GenBank/DDBJ databases">
        <title>Genomic Encyclopedia of Type Strains, Phase IV (KMG-IV): sequencing the most valuable type-strain genomes for metagenomic binning, comparative biology and taxonomic classification.</title>
        <authorList>
            <person name="Goeker M."/>
        </authorList>
    </citation>
    <scope>NUCLEOTIDE SEQUENCE [LARGE SCALE GENOMIC DNA]</scope>
    <source>
        <strain evidence="2 3">DSM 19092</strain>
    </source>
</reference>
<organism evidence="2 3">
    <name type="scientific">Aeribacillus alveayuensis</name>
    <dbReference type="NCBI Taxonomy" id="279215"/>
    <lineage>
        <taxon>Bacteria</taxon>
        <taxon>Bacillati</taxon>
        <taxon>Bacillota</taxon>
        <taxon>Bacilli</taxon>
        <taxon>Bacillales</taxon>
        <taxon>Bacillaceae</taxon>
        <taxon>Aeribacillus</taxon>
    </lineage>
</organism>
<dbReference type="Proteomes" id="UP001225646">
    <property type="component" value="Unassembled WGS sequence"/>
</dbReference>
<keyword evidence="3" id="KW-1185">Reference proteome</keyword>
<feature type="domain" description="Resolvase/invertase-type recombinase catalytic" evidence="1">
    <location>
        <begin position="14"/>
        <end position="86"/>
    </location>
</feature>